<comment type="caution">
    <text evidence="2">The sequence shown here is derived from an EMBL/GenBank/DDBJ whole genome shotgun (WGS) entry which is preliminary data.</text>
</comment>
<dbReference type="Pfam" id="PF09331">
    <property type="entry name" value="DUF1985"/>
    <property type="match status" value="1"/>
</dbReference>
<dbReference type="Proteomes" id="UP000824890">
    <property type="component" value="Unassembled WGS sequence"/>
</dbReference>
<reference evidence="2 3" key="1">
    <citation type="submission" date="2021-05" db="EMBL/GenBank/DDBJ databases">
        <title>Genome Assembly of Synthetic Allotetraploid Brassica napus Reveals Homoeologous Exchanges between Subgenomes.</title>
        <authorList>
            <person name="Davis J.T."/>
        </authorList>
    </citation>
    <scope>NUCLEOTIDE SEQUENCE [LARGE SCALE GENOMIC DNA]</scope>
    <source>
        <strain evidence="3">cv. Da-Ae</strain>
        <tissue evidence="2">Seedling</tissue>
    </source>
</reference>
<gene>
    <name evidence="2" type="ORF">HID58_014588</name>
</gene>
<feature type="domain" description="DUF1985" evidence="1">
    <location>
        <begin position="79"/>
        <end position="167"/>
    </location>
</feature>
<keyword evidence="3" id="KW-1185">Reference proteome</keyword>
<evidence type="ECO:0000313" key="2">
    <source>
        <dbReference type="EMBL" id="KAH0928861.1"/>
    </source>
</evidence>
<protein>
    <recommendedName>
        <fullName evidence="1">DUF1985 domain-containing protein</fullName>
    </recommendedName>
</protein>
<evidence type="ECO:0000259" key="1">
    <source>
        <dbReference type="Pfam" id="PF09331"/>
    </source>
</evidence>
<proteinExistence type="predicted"/>
<sequence>MLYPLGLKVISFFRMDEYVFPERFFDLGHVVKKRKLNEYFSLFWISVPIQNHSANKESYIFRHFSTLPMDTAAENKEDDFALVTGFNCKPRRQTSPVAGNIEEKRKISEQDDNIWDSLFSIAEAAAMQSIIDKLKTRKVRPSQVFRLGLIILVEGIIYPTSDPAKIPVRREVVGLVMKKSF</sequence>
<evidence type="ECO:0000313" key="3">
    <source>
        <dbReference type="Proteomes" id="UP000824890"/>
    </source>
</evidence>
<dbReference type="EMBL" id="JAGKQM010000004">
    <property type="protein sequence ID" value="KAH0928861.1"/>
    <property type="molecule type" value="Genomic_DNA"/>
</dbReference>
<dbReference type="InterPro" id="IPR015410">
    <property type="entry name" value="DUF1985"/>
</dbReference>
<name>A0ABQ8DHJ2_BRANA</name>
<accession>A0ABQ8DHJ2</accession>
<organism evidence="2 3">
    <name type="scientific">Brassica napus</name>
    <name type="common">Rape</name>
    <dbReference type="NCBI Taxonomy" id="3708"/>
    <lineage>
        <taxon>Eukaryota</taxon>
        <taxon>Viridiplantae</taxon>
        <taxon>Streptophyta</taxon>
        <taxon>Embryophyta</taxon>
        <taxon>Tracheophyta</taxon>
        <taxon>Spermatophyta</taxon>
        <taxon>Magnoliopsida</taxon>
        <taxon>eudicotyledons</taxon>
        <taxon>Gunneridae</taxon>
        <taxon>Pentapetalae</taxon>
        <taxon>rosids</taxon>
        <taxon>malvids</taxon>
        <taxon>Brassicales</taxon>
        <taxon>Brassicaceae</taxon>
        <taxon>Brassiceae</taxon>
        <taxon>Brassica</taxon>
    </lineage>
</organism>